<keyword evidence="3" id="KW-1185">Reference proteome</keyword>
<dbReference type="PANTHER" id="PTHR31008:SF15">
    <property type="entry name" value="GPI-ANCHORED ADHESIN-LIKE PROTEIN"/>
    <property type="match status" value="1"/>
</dbReference>
<comment type="caution">
    <text evidence="2">The sequence shown here is derived from an EMBL/GenBank/DDBJ whole genome shotgun (WGS) entry which is preliminary data.</text>
</comment>
<protein>
    <submittedName>
        <fullName evidence="2">Uncharacterized protein</fullName>
    </submittedName>
</protein>
<reference evidence="2 3" key="1">
    <citation type="submission" date="2020-08" db="EMBL/GenBank/DDBJ databases">
        <title>Plant Genome Project.</title>
        <authorList>
            <person name="Zhang R.-G."/>
        </authorList>
    </citation>
    <scope>NUCLEOTIDE SEQUENCE [LARGE SCALE GENOMIC DNA]</scope>
    <source>
        <tissue evidence="2">Rhizome</tissue>
    </source>
</reference>
<gene>
    <name evidence="2" type="ORF">ZIOFF_020663</name>
</gene>
<evidence type="ECO:0000313" key="3">
    <source>
        <dbReference type="Proteomes" id="UP000734854"/>
    </source>
</evidence>
<evidence type="ECO:0000256" key="1">
    <source>
        <dbReference type="SAM" id="MobiDB-lite"/>
    </source>
</evidence>
<proteinExistence type="predicted"/>
<dbReference type="AlphaFoldDB" id="A0A8J5LJ12"/>
<dbReference type="PANTHER" id="PTHR31008">
    <property type="entry name" value="COP1-INTERACTING PROTEIN-RELATED"/>
    <property type="match status" value="1"/>
</dbReference>
<accession>A0A8J5LJ12</accession>
<dbReference type="EMBL" id="JACMSC010000006">
    <property type="protein sequence ID" value="KAG6517278.1"/>
    <property type="molecule type" value="Genomic_DNA"/>
</dbReference>
<evidence type="ECO:0000313" key="2">
    <source>
        <dbReference type="EMBL" id="KAG6517278.1"/>
    </source>
</evidence>
<dbReference type="Proteomes" id="UP000734854">
    <property type="component" value="Unassembled WGS sequence"/>
</dbReference>
<feature type="region of interest" description="Disordered" evidence="1">
    <location>
        <begin position="166"/>
        <end position="186"/>
    </location>
</feature>
<feature type="compositionally biased region" description="Polar residues" evidence="1">
    <location>
        <begin position="199"/>
        <end position="215"/>
    </location>
</feature>
<feature type="region of interest" description="Disordered" evidence="1">
    <location>
        <begin position="196"/>
        <end position="215"/>
    </location>
</feature>
<name>A0A8J5LJ12_ZINOF</name>
<feature type="compositionally biased region" description="Polar residues" evidence="1">
    <location>
        <begin position="166"/>
        <end position="175"/>
    </location>
</feature>
<organism evidence="2 3">
    <name type="scientific">Zingiber officinale</name>
    <name type="common">Ginger</name>
    <name type="synonym">Amomum zingiber</name>
    <dbReference type="NCBI Taxonomy" id="94328"/>
    <lineage>
        <taxon>Eukaryota</taxon>
        <taxon>Viridiplantae</taxon>
        <taxon>Streptophyta</taxon>
        <taxon>Embryophyta</taxon>
        <taxon>Tracheophyta</taxon>
        <taxon>Spermatophyta</taxon>
        <taxon>Magnoliopsida</taxon>
        <taxon>Liliopsida</taxon>
        <taxon>Zingiberales</taxon>
        <taxon>Zingiberaceae</taxon>
        <taxon>Zingiber</taxon>
    </lineage>
</organism>
<sequence length="382" mass="42299">MNSGTSIDYAVFQLSPDPEHSRYELFVTWNGETEKLASGFFKPSISHLKIDEEQIARESTSIKLEVERSRNENSWFNKGTIEREEFLKATDMRLISLKQDLATSCSRAVSAGFCDKSVSDLLLFAEYIGANRLNSQSLCLYVTKAQLMGKLDPVLAPLQNASVIQPSQPNTTNLSEKLEHAQPTQQHFDMAVPEEPFLSGSSAKDPSPCSGGNSRRLSVQDRINLFENKQKELSASSKNVSSSSVSNTLIQTKGEHRRLSSHVPEKSVFGRWGDMGFESHRSNTSFNCKNRGGVAIGTSTSGNFLYLSQNRTRVTEITSLKDSATSQCRLDVKGHKAPSPCSTLTSSFSFYNGLTGDRNCNEEDQKASNLMTMARTIRAYIT</sequence>